<dbReference type="KEGG" id="mmau:NCTC10168_00669"/>
<protein>
    <submittedName>
        <fullName evidence="14">Ion channel</fullName>
    </submittedName>
</protein>
<dbReference type="SUPFAM" id="SSF81324">
    <property type="entry name" value="Voltage-gated potassium channels"/>
    <property type="match status" value="1"/>
</dbReference>
<evidence type="ECO:0000256" key="2">
    <source>
        <dbReference type="ARBA" id="ARBA00022448"/>
    </source>
</evidence>
<comment type="subcellular location">
    <subcellularLocation>
        <location evidence="1">Membrane</location>
        <topology evidence="1">Multi-pass membrane protein</topology>
    </subcellularLocation>
</comment>
<gene>
    <name evidence="14" type="ORF">NCTC10168_00669</name>
</gene>
<keyword evidence="8 12" id="KW-1133">Transmembrane helix</keyword>
<evidence type="ECO:0000256" key="1">
    <source>
        <dbReference type="ARBA" id="ARBA00004141"/>
    </source>
</evidence>
<keyword evidence="7" id="KW-0630">Potassium</keyword>
<feature type="domain" description="Ion transport" evidence="13">
    <location>
        <begin position="53"/>
        <end position="309"/>
    </location>
</feature>
<sequence length="370" mass="42635">MNILVNKKEIHDAISNKYKETFWEVLSIIFSSESEIPKTSIKKYFWTKILRNLYAIIIAFFVLIGFVSFILLTSIQEKQINEPQNIAAINTFIKIMKIIEFTSFFIFLIDLLGNWITYPFRDNYHNKVWKSITLYPFTSAFIILVLNFLPSLAGLISVQIGTKNEFVETMKAFRIIRILRLIMLLNIFASFKKISYAIKNDRVIIINIILLTIVLLFIFSIVVYYTETEYVRHLVEIEKKYSSLESYYEQNPSTVKTFGDTLYFAAITLTTIGYGDFTPKSNITKAIIPILSVIGIAIIATPGGIISASVLTAIKETSEEKEKNKLGFRKGKILNFELNNPLIKYKATIINLRNIRAKSRIKLVKKHTKN</sequence>
<dbReference type="Gene3D" id="1.20.120.350">
    <property type="entry name" value="Voltage-gated potassium channels. Chain C"/>
    <property type="match status" value="1"/>
</dbReference>
<evidence type="ECO:0000256" key="3">
    <source>
        <dbReference type="ARBA" id="ARBA00022538"/>
    </source>
</evidence>
<dbReference type="InterPro" id="IPR028325">
    <property type="entry name" value="VG_K_chnl"/>
</dbReference>
<evidence type="ECO:0000256" key="5">
    <source>
        <dbReference type="ARBA" id="ARBA00022826"/>
    </source>
</evidence>
<evidence type="ECO:0000256" key="11">
    <source>
        <dbReference type="ARBA" id="ARBA00023303"/>
    </source>
</evidence>
<feature type="transmembrane region" description="Helical" evidence="12">
    <location>
        <begin position="53"/>
        <end position="75"/>
    </location>
</feature>
<dbReference type="Pfam" id="PF00520">
    <property type="entry name" value="Ion_trans"/>
    <property type="match status" value="1"/>
</dbReference>
<reference evidence="14 15" key="1">
    <citation type="submission" date="2019-01" db="EMBL/GenBank/DDBJ databases">
        <authorList>
            <consortium name="Pathogen Informatics"/>
        </authorList>
    </citation>
    <scope>NUCLEOTIDE SEQUENCE [LARGE SCALE GENOMIC DNA]</scope>
    <source>
        <strain evidence="14 15">NCTC10168</strain>
    </source>
</reference>
<keyword evidence="9" id="KW-0406">Ion transport</keyword>
<evidence type="ECO:0000256" key="12">
    <source>
        <dbReference type="SAM" id="Phobius"/>
    </source>
</evidence>
<dbReference type="OrthoDB" id="9781411at2"/>
<feature type="transmembrane region" description="Helical" evidence="12">
    <location>
        <begin position="134"/>
        <end position="160"/>
    </location>
</feature>
<dbReference type="InterPro" id="IPR027359">
    <property type="entry name" value="Volt_channel_dom_sf"/>
</dbReference>
<feature type="transmembrane region" description="Helical" evidence="12">
    <location>
        <begin position="203"/>
        <end position="225"/>
    </location>
</feature>
<evidence type="ECO:0000256" key="6">
    <source>
        <dbReference type="ARBA" id="ARBA00022882"/>
    </source>
</evidence>
<keyword evidence="4 12" id="KW-0812">Transmembrane</keyword>
<dbReference type="GO" id="GO:0005249">
    <property type="term" value="F:voltage-gated potassium channel activity"/>
    <property type="evidence" value="ECO:0007669"/>
    <property type="project" value="InterPro"/>
</dbReference>
<feature type="transmembrane region" description="Helical" evidence="12">
    <location>
        <begin position="95"/>
        <end position="113"/>
    </location>
</feature>
<keyword evidence="11" id="KW-0407">Ion channel</keyword>
<dbReference type="GO" id="GO:0008076">
    <property type="term" value="C:voltage-gated potassium channel complex"/>
    <property type="evidence" value="ECO:0007669"/>
    <property type="project" value="InterPro"/>
</dbReference>
<name>A0A449B591_9BACT</name>
<evidence type="ECO:0000256" key="7">
    <source>
        <dbReference type="ARBA" id="ARBA00022958"/>
    </source>
</evidence>
<evidence type="ECO:0000256" key="8">
    <source>
        <dbReference type="ARBA" id="ARBA00022989"/>
    </source>
</evidence>
<evidence type="ECO:0000313" key="14">
    <source>
        <dbReference type="EMBL" id="VEU75735.1"/>
    </source>
</evidence>
<dbReference type="Gene3D" id="1.10.287.70">
    <property type="match status" value="1"/>
</dbReference>
<dbReference type="Proteomes" id="UP000290243">
    <property type="component" value="Chromosome"/>
</dbReference>
<dbReference type="EMBL" id="LR215037">
    <property type="protein sequence ID" value="VEU75735.1"/>
    <property type="molecule type" value="Genomic_DNA"/>
</dbReference>
<dbReference type="GO" id="GO:0001508">
    <property type="term" value="P:action potential"/>
    <property type="evidence" value="ECO:0007669"/>
    <property type="project" value="TreeGrafter"/>
</dbReference>
<evidence type="ECO:0000256" key="4">
    <source>
        <dbReference type="ARBA" id="ARBA00022692"/>
    </source>
</evidence>
<feature type="transmembrane region" description="Helical" evidence="12">
    <location>
        <begin position="172"/>
        <end position="191"/>
    </location>
</feature>
<keyword evidence="15" id="KW-1185">Reference proteome</keyword>
<dbReference type="PANTHER" id="PTHR11537">
    <property type="entry name" value="VOLTAGE-GATED POTASSIUM CHANNEL"/>
    <property type="match status" value="1"/>
</dbReference>
<evidence type="ECO:0000313" key="15">
    <source>
        <dbReference type="Proteomes" id="UP000290243"/>
    </source>
</evidence>
<feature type="transmembrane region" description="Helical" evidence="12">
    <location>
        <begin position="286"/>
        <end position="314"/>
    </location>
</feature>
<accession>A0A449B591</accession>
<dbReference type="RefSeq" id="WP_129647087.1">
    <property type="nucleotide sequence ID" value="NZ_LR215037.1"/>
</dbReference>
<keyword evidence="2" id="KW-0813">Transport</keyword>
<keyword evidence="5" id="KW-0631">Potassium channel</keyword>
<evidence type="ECO:0000256" key="10">
    <source>
        <dbReference type="ARBA" id="ARBA00023136"/>
    </source>
</evidence>
<proteinExistence type="predicted"/>
<keyword evidence="3" id="KW-0633">Potassium transport</keyword>
<dbReference type="AlphaFoldDB" id="A0A449B591"/>
<dbReference type="PANTHER" id="PTHR11537:SF254">
    <property type="entry name" value="POTASSIUM VOLTAGE-GATED CHANNEL PROTEIN SHAB"/>
    <property type="match status" value="1"/>
</dbReference>
<dbReference type="PRINTS" id="PR00169">
    <property type="entry name" value="KCHANNEL"/>
</dbReference>
<keyword evidence="10 12" id="KW-0472">Membrane</keyword>
<evidence type="ECO:0000256" key="9">
    <source>
        <dbReference type="ARBA" id="ARBA00023065"/>
    </source>
</evidence>
<dbReference type="InterPro" id="IPR005821">
    <property type="entry name" value="Ion_trans_dom"/>
</dbReference>
<organism evidence="14 15">
    <name type="scientific">Mycoplasmopsis maculosa</name>
    <dbReference type="NCBI Taxonomy" id="114885"/>
    <lineage>
        <taxon>Bacteria</taxon>
        <taxon>Bacillati</taxon>
        <taxon>Mycoplasmatota</taxon>
        <taxon>Mycoplasmoidales</taxon>
        <taxon>Metamycoplasmataceae</taxon>
        <taxon>Mycoplasmopsis</taxon>
    </lineage>
</organism>
<evidence type="ECO:0000259" key="13">
    <source>
        <dbReference type="Pfam" id="PF00520"/>
    </source>
</evidence>
<keyword evidence="6" id="KW-0851">Voltage-gated channel</keyword>